<gene>
    <name evidence="1" type="ORF">GCM10020367_08980</name>
</gene>
<sequence length="208" mass="21693">MTTTQEKTFSGPLGPVTSGLLKFVGGASELTLAAEPKDSDHLYQGRFSGLVPEIDTTGGVVTVRYPRRLHPFSVRRHSGSLTIHPTVAWAIEVDGGTGRLTADLSGIVLSRLDLGTGASHVSVSLPRPRGTVRIRVAGGVSNVSLRRPQDVAARIAVSGGASQLTFDTQHLGAAGGGTTFASPTYDTTEDRYDIEVLGGASALTIDRA</sequence>
<organism evidence="1 2">
    <name type="scientific">Streptomyces sannanensis</name>
    <dbReference type="NCBI Taxonomy" id="285536"/>
    <lineage>
        <taxon>Bacteria</taxon>
        <taxon>Bacillati</taxon>
        <taxon>Actinomycetota</taxon>
        <taxon>Actinomycetes</taxon>
        <taxon>Kitasatosporales</taxon>
        <taxon>Streptomycetaceae</taxon>
        <taxon>Streptomyces</taxon>
    </lineage>
</organism>
<comment type="caution">
    <text evidence="1">The sequence shown here is derived from an EMBL/GenBank/DDBJ whole genome shotgun (WGS) entry which is preliminary data.</text>
</comment>
<dbReference type="RefSeq" id="WP_345034716.1">
    <property type="nucleotide sequence ID" value="NZ_BAAAYL010000001.1"/>
</dbReference>
<keyword evidence="2" id="KW-1185">Reference proteome</keyword>
<evidence type="ECO:0000313" key="1">
    <source>
        <dbReference type="EMBL" id="GAA3368872.1"/>
    </source>
</evidence>
<evidence type="ECO:0000313" key="2">
    <source>
        <dbReference type="Proteomes" id="UP001499990"/>
    </source>
</evidence>
<evidence type="ECO:0008006" key="3">
    <source>
        <dbReference type="Google" id="ProtNLM"/>
    </source>
</evidence>
<dbReference type="Proteomes" id="UP001499990">
    <property type="component" value="Unassembled WGS sequence"/>
</dbReference>
<proteinExistence type="predicted"/>
<name>A0ABP6S5P8_9ACTN</name>
<reference evidence="2" key="1">
    <citation type="journal article" date="2019" name="Int. J. Syst. Evol. Microbiol.">
        <title>The Global Catalogue of Microorganisms (GCM) 10K type strain sequencing project: providing services to taxonomists for standard genome sequencing and annotation.</title>
        <authorList>
            <consortium name="The Broad Institute Genomics Platform"/>
            <consortium name="The Broad Institute Genome Sequencing Center for Infectious Disease"/>
            <person name="Wu L."/>
            <person name="Ma J."/>
        </authorList>
    </citation>
    <scope>NUCLEOTIDE SEQUENCE [LARGE SCALE GENOMIC DNA]</scope>
    <source>
        <strain evidence="2">JCM 9651</strain>
    </source>
</reference>
<accession>A0ABP6S5P8</accession>
<dbReference type="EMBL" id="BAAAYL010000001">
    <property type="protein sequence ID" value="GAA3368872.1"/>
    <property type="molecule type" value="Genomic_DNA"/>
</dbReference>
<protein>
    <recommendedName>
        <fullName evidence="3">Adhesin domain-containing protein</fullName>
    </recommendedName>
</protein>